<protein>
    <submittedName>
        <fullName evidence="2">GCN5-related N-acetyltransferase</fullName>
    </submittedName>
</protein>
<evidence type="ECO:0000313" key="2">
    <source>
        <dbReference type="EMBL" id="AEW06349.1"/>
    </source>
</evidence>
<evidence type="ECO:0000313" key="3">
    <source>
        <dbReference type="Proteomes" id="UP000005439"/>
    </source>
</evidence>
<keyword evidence="3" id="KW-1185">Reference proteome</keyword>
<dbReference type="KEGG" id="sap:Sulac_2888"/>
<proteinExistence type="predicted"/>
<dbReference type="PROSITE" id="PS51186">
    <property type="entry name" value="GNAT"/>
    <property type="match status" value="1"/>
</dbReference>
<dbReference type="STRING" id="679936.Sulac_2888"/>
<name>G8TZ79_SULAD</name>
<reference evidence="3" key="1">
    <citation type="submission" date="2011-12" db="EMBL/GenBank/DDBJ databases">
        <title>The complete genome of chromosome of Sulfobacillus acidophilus DSM 10332.</title>
        <authorList>
            <person name="Lucas S."/>
            <person name="Han J."/>
            <person name="Lapidus A."/>
            <person name="Bruce D."/>
            <person name="Goodwin L."/>
            <person name="Pitluck S."/>
            <person name="Peters L."/>
            <person name="Kyrpides N."/>
            <person name="Mavromatis K."/>
            <person name="Ivanova N."/>
            <person name="Mikhailova N."/>
            <person name="Chertkov O."/>
            <person name="Saunders E."/>
            <person name="Detter J.C."/>
            <person name="Tapia R."/>
            <person name="Han C."/>
            <person name="Land M."/>
            <person name="Hauser L."/>
            <person name="Markowitz V."/>
            <person name="Cheng J.-F."/>
            <person name="Hugenholtz P."/>
            <person name="Woyke T."/>
            <person name="Wu D."/>
            <person name="Pukall R."/>
            <person name="Gehrich-Schroeter G."/>
            <person name="Schneider S."/>
            <person name="Klenk H.-P."/>
            <person name="Eisen J.A."/>
        </authorList>
    </citation>
    <scope>NUCLEOTIDE SEQUENCE [LARGE SCALE GENOMIC DNA]</scope>
    <source>
        <strain evidence="3">ATCC 700253 / DSM 10332 / NAL</strain>
    </source>
</reference>
<dbReference type="InterPro" id="IPR016181">
    <property type="entry name" value="Acyl_CoA_acyltransferase"/>
</dbReference>
<dbReference type="Pfam" id="PF00583">
    <property type="entry name" value="Acetyltransf_1"/>
    <property type="match status" value="1"/>
</dbReference>
<evidence type="ECO:0000259" key="1">
    <source>
        <dbReference type="PROSITE" id="PS51186"/>
    </source>
</evidence>
<dbReference type="EMBL" id="CP003179">
    <property type="protein sequence ID" value="AEW06349.1"/>
    <property type="molecule type" value="Genomic_DNA"/>
</dbReference>
<gene>
    <name evidence="2" type="ordered locus">Sulac_2888</name>
</gene>
<dbReference type="GO" id="GO:0016747">
    <property type="term" value="F:acyltransferase activity, transferring groups other than amino-acyl groups"/>
    <property type="evidence" value="ECO:0007669"/>
    <property type="project" value="InterPro"/>
</dbReference>
<dbReference type="CDD" id="cd04301">
    <property type="entry name" value="NAT_SF"/>
    <property type="match status" value="1"/>
</dbReference>
<accession>G8TZ79</accession>
<reference evidence="2 3" key="2">
    <citation type="journal article" date="2012" name="Stand. Genomic Sci.">
        <title>Complete genome sequence of the moderately thermophilic mineral-sulfide-oxidizing firmicute Sulfobacillus acidophilus type strain (NAL(T)).</title>
        <authorList>
            <person name="Anderson I."/>
            <person name="Chertkov O."/>
            <person name="Chen A."/>
            <person name="Saunders E."/>
            <person name="Lapidus A."/>
            <person name="Nolan M."/>
            <person name="Lucas S."/>
            <person name="Hammon N."/>
            <person name="Deshpande S."/>
            <person name="Cheng J.F."/>
            <person name="Han C."/>
            <person name="Tapia R."/>
            <person name="Goodwin L.A."/>
            <person name="Pitluck S."/>
            <person name="Liolios K."/>
            <person name="Pagani I."/>
            <person name="Ivanova N."/>
            <person name="Mikhailova N."/>
            <person name="Pati A."/>
            <person name="Palaniappan K."/>
            <person name="Land M."/>
            <person name="Pan C."/>
            <person name="Rohde M."/>
            <person name="Pukall R."/>
            <person name="Goker M."/>
            <person name="Detter J.C."/>
            <person name="Woyke T."/>
            <person name="Bristow J."/>
            <person name="Eisen J.A."/>
            <person name="Markowitz V."/>
            <person name="Hugenholtz P."/>
            <person name="Kyrpides N.C."/>
            <person name="Klenk H.P."/>
            <person name="Mavromatis K."/>
        </authorList>
    </citation>
    <scope>NUCLEOTIDE SEQUENCE [LARGE SCALE GENOMIC DNA]</scope>
    <source>
        <strain evidence="3">ATCC 700253 / DSM 10332 / NAL</strain>
    </source>
</reference>
<dbReference type="SUPFAM" id="SSF55729">
    <property type="entry name" value="Acyl-CoA N-acyltransferases (Nat)"/>
    <property type="match status" value="1"/>
</dbReference>
<feature type="domain" description="N-acetyltransferase" evidence="1">
    <location>
        <begin position="2"/>
        <end position="166"/>
    </location>
</feature>
<sequence length="289" mass="32352">MLRYVRAAAEDQARIEQFLGQFVDDYLVHEFPRYLTYKTGGIYLANDDDQLVGLSVIALPKPHEAYLGGMRIRPDVQGKGVGEEFAAFQVAEAERLGATVIRALVPRGNDASRSIWEGLGFRVVEEWVVGTFEGFQGPPYGNEVAGPAWAIDRQRIEAFYEQHPRDLWAMPDPWIPQSLTLDDIWGRLEAGGALVAPQEVGQAVDTLALYAINDRDLTVHYMRSMGTHLKALLEYLWVEARAWGVKTLRFGLPRPQADKLKEAAALPVLNEWRGLILEKQVGLSPQPSI</sequence>
<dbReference type="Gene3D" id="3.40.630.30">
    <property type="match status" value="1"/>
</dbReference>
<dbReference type="InterPro" id="IPR000182">
    <property type="entry name" value="GNAT_dom"/>
</dbReference>
<dbReference type="HOGENOM" id="CLU_962865_0_0_9"/>
<organism evidence="2 3">
    <name type="scientific">Sulfobacillus acidophilus (strain ATCC 700253 / DSM 10332 / NAL)</name>
    <dbReference type="NCBI Taxonomy" id="679936"/>
    <lineage>
        <taxon>Bacteria</taxon>
        <taxon>Bacillati</taxon>
        <taxon>Bacillota</taxon>
        <taxon>Clostridia</taxon>
        <taxon>Eubacteriales</taxon>
        <taxon>Clostridiales Family XVII. Incertae Sedis</taxon>
        <taxon>Sulfobacillus</taxon>
    </lineage>
</organism>
<dbReference type="PATRIC" id="fig|679936.5.peg.2981"/>
<dbReference type="Proteomes" id="UP000005439">
    <property type="component" value="Chromosome"/>
</dbReference>
<dbReference type="AlphaFoldDB" id="G8TZ79"/>